<dbReference type="Gene3D" id="1.10.420.10">
    <property type="entry name" value="Peroxidase, domain 2"/>
    <property type="match status" value="1"/>
</dbReference>
<evidence type="ECO:0000259" key="8">
    <source>
        <dbReference type="PROSITE" id="PS50873"/>
    </source>
</evidence>
<keyword evidence="7" id="KW-0812">Transmembrane</keyword>
<dbReference type="PROSITE" id="PS50873">
    <property type="entry name" value="PEROXIDASE_4"/>
    <property type="match status" value="1"/>
</dbReference>
<gene>
    <name evidence="9" type="ORF">WJX73_001472</name>
</gene>
<dbReference type="InterPro" id="IPR002016">
    <property type="entry name" value="Haem_peroxidase"/>
</dbReference>
<feature type="domain" description="Plant heme peroxidase family profile" evidence="8">
    <location>
        <begin position="12"/>
        <end position="241"/>
    </location>
</feature>
<dbReference type="PANTHER" id="PTHR31356">
    <property type="entry name" value="THYLAKOID LUMENAL 29 KDA PROTEIN, CHLOROPLASTIC-RELATED"/>
    <property type="match status" value="1"/>
</dbReference>
<organism evidence="9 10">
    <name type="scientific">Symbiochloris irregularis</name>
    <dbReference type="NCBI Taxonomy" id="706552"/>
    <lineage>
        <taxon>Eukaryota</taxon>
        <taxon>Viridiplantae</taxon>
        <taxon>Chlorophyta</taxon>
        <taxon>core chlorophytes</taxon>
        <taxon>Trebouxiophyceae</taxon>
        <taxon>Trebouxiales</taxon>
        <taxon>Trebouxiaceae</taxon>
        <taxon>Symbiochloris</taxon>
    </lineage>
</organism>
<keyword evidence="10" id="KW-1185">Reference proteome</keyword>
<dbReference type="GO" id="GO:0046872">
    <property type="term" value="F:metal ion binding"/>
    <property type="evidence" value="ECO:0007669"/>
    <property type="project" value="UniProtKB-KW"/>
</dbReference>
<evidence type="ECO:0000256" key="6">
    <source>
        <dbReference type="RuleBase" id="RU004241"/>
    </source>
</evidence>
<keyword evidence="5" id="KW-0408">Iron</keyword>
<dbReference type="InterPro" id="IPR002207">
    <property type="entry name" value="Peroxidase_I"/>
</dbReference>
<evidence type="ECO:0000313" key="9">
    <source>
        <dbReference type="EMBL" id="KAK9798889.1"/>
    </source>
</evidence>
<proteinExistence type="inferred from homology"/>
<evidence type="ECO:0000313" key="10">
    <source>
        <dbReference type="Proteomes" id="UP001465755"/>
    </source>
</evidence>
<keyword evidence="7" id="KW-1133">Transmembrane helix</keyword>
<dbReference type="PRINTS" id="PR00459">
    <property type="entry name" value="ASPEROXIDASE"/>
</dbReference>
<keyword evidence="3" id="KW-0479">Metal-binding</keyword>
<dbReference type="GO" id="GO:0034599">
    <property type="term" value="P:cellular response to oxidative stress"/>
    <property type="evidence" value="ECO:0007669"/>
    <property type="project" value="InterPro"/>
</dbReference>
<comment type="caution">
    <text evidence="9">The sequence shown here is derived from an EMBL/GenBank/DDBJ whole genome shotgun (WGS) entry which is preliminary data.</text>
</comment>
<dbReference type="Pfam" id="PF00141">
    <property type="entry name" value="peroxidase"/>
    <property type="match status" value="1"/>
</dbReference>
<dbReference type="Gene3D" id="1.10.520.10">
    <property type="match status" value="1"/>
</dbReference>
<accession>A0AAW1NXL4</accession>
<keyword evidence="4" id="KW-0560">Oxidoreductase</keyword>
<evidence type="ECO:0000256" key="4">
    <source>
        <dbReference type="ARBA" id="ARBA00023002"/>
    </source>
</evidence>
<dbReference type="InterPro" id="IPR044831">
    <property type="entry name" value="Ccp1-like"/>
</dbReference>
<protein>
    <recommendedName>
        <fullName evidence="8">Plant heme peroxidase family profile domain-containing protein</fullName>
    </recommendedName>
</protein>
<evidence type="ECO:0000256" key="7">
    <source>
        <dbReference type="SAM" id="Phobius"/>
    </source>
</evidence>
<dbReference type="GO" id="GO:0004601">
    <property type="term" value="F:peroxidase activity"/>
    <property type="evidence" value="ECO:0007669"/>
    <property type="project" value="UniProtKB-KW"/>
</dbReference>
<evidence type="ECO:0000256" key="1">
    <source>
        <dbReference type="ARBA" id="ARBA00022559"/>
    </source>
</evidence>
<keyword evidence="2" id="KW-0349">Heme</keyword>
<dbReference type="InterPro" id="IPR010255">
    <property type="entry name" value="Haem_peroxidase_sf"/>
</dbReference>
<comment type="similarity">
    <text evidence="6">Belongs to the peroxidase family.</text>
</comment>
<sequence length="300" mass="32356">MHGQKVEAAYIRALQQFREAVTHSLEAGTINGPALVRLAIHDATTYDCKTNTSGTNGSIRTKKELEQPGNENLSSVVAALAKAKHAFSSLTHADAIQQAAVVAIQAAGGPTISITPGRQDSWTFPPPGLLFAPVPGDDQQSVTAIRAFANRTGLLLRAVVALMGASSYSRWWGQNQHDKLVSKPGAFDNSFFRSLVEGRSPSDGWLLSDEELRHYCEEYAADQTLFFKDYAVAHEEMSRLGTRLHPTTAAALAAAHAADASLWESLTPLQTAAACIIAGGVVAIGVGAWWNRRRRLRRIV</sequence>
<name>A0AAW1NXL4_9CHLO</name>
<keyword evidence="7" id="KW-0472">Membrane</keyword>
<dbReference type="GO" id="GO:0042744">
    <property type="term" value="P:hydrogen peroxide catabolic process"/>
    <property type="evidence" value="ECO:0007669"/>
    <property type="project" value="TreeGrafter"/>
</dbReference>
<keyword evidence="1" id="KW-0575">Peroxidase</keyword>
<dbReference type="GO" id="GO:0000302">
    <property type="term" value="P:response to reactive oxygen species"/>
    <property type="evidence" value="ECO:0007669"/>
    <property type="project" value="TreeGrafter"/>
</dbReference>
<dbReference type="Proteomes" id="UP001465755">
    <property type="component" value="Unassembled WGS sequence"/>
</dbReference>
<feature type="transmembrane region" description="Helical" evidence="7">
    <location>
        <begin position="271"/>
        <end position="290"/>
    </location>
</feature>
<dbReference type="PANTHER" id="PTHR31356:SF36">
    <property type="entry name" value="L-ASCORBATE PEROXIDASE 3"/>
    <property type="match status" value="1"/>
</dbReference>
<dbReference type="PRINTS" id="PR00458">
    <property type="entry name" value="PEROXIDASE"/>
</dbReference>
<feature type="transmembrane region" description="Helical" evidence="7">
    <location>
        <begin position="154"/>
        <end position="173"/>
    </location>
</feature>
<dbReference type="EMBL" id="JALJOQ010000095">
    <property type="protein sequence ID" value="KAK9798889.1"/>
    <property type="molecule type" value="Genomic_DNA"/>
</dbReference>
<dbReference type="GO" id="GO:0020037">
    <property type="term" value="F:heme binding"/>
    <property type="evidence" value="ECO:0007669"/>
    <property type="project" value="InterPro"/>
</dbReference>
<dbReference type="AlphaFoldDB" id="A0AAW1NXL4"/>
<evidence type="ECO:0000256" key="3">
    <source>
        <dbReference type="ARBA" id="ARBA00022723"/>
    </source>
</evidence>
<reference evidence="9 10" key="1">
    <citation type="journal article" date="2024" name="Nat. Commun.">
        <title>Phylogenomics reveals the evolutionary origins of lichenization in chlorophyte algae.</title>
        <authorList>
            <person name="Puginier C."/>
            <person name="Libourel C."/>
            <person name="Otte J."/>
            <person name="Skaloud P."/>
            <person name="Haon M."/>
            <person name="Grisel S."/>
            <person name="Petersen M."/>
            <person name="Berrin J.G."/>
            <person name="Delaux P.M."/>
            <person name="Dal Grande F."/>
            <person name="Keller J."/>
        </authorList>
    </citation>
    <scope>NUCLEOTIDE SEQUENCE [LARGE SCALE GENOMIC DNA]</scope>
    <source>
        <strain evidence="9 10">SAG 2036</strain>
    </source>
</reference>
<dbReference type="SUPFAM" id="SSF48113">
    <property type="entry name" value="Heme-dependent peroxidases"/>
    <property type="match status" value="1"/>
</dbReference>
<evidence type="ECO:0000256" key="5">
    <source>
        <dbReference type="ARBA" id="ARBA00023004"/>
    </source>
</evidence>
<evidence type="ECO:0000256" key="2">
    <source>
        <dbReference type="ARBA" id="ARBA00022617"/>
    </source>
</evidence>